<protein>
    <submittedName>
        <fullName evidence="1">Uncharacterized protein</fullName>
    </submittedName>
</protein>
<reference evidence="1 2" key="1">
    <citation type="submission" date="2012-06" db="EMBL/GenBank/DDBJ databases">
        <title>The complete genome of Aequorivita sublithincola DSM 14238.</title>
        <authorList>
            <consortium name="US DOE Joint Genome Institute (JGI-PGF)"/>
            <person name="Lucas S."/>
            <person name="Copeland A."/>
            <person name="Lapidus A."/>
            <person name="Goodwin L."/>
            <person name="Pitluck S."/>
            <person name="Peters L."/>
            <person name="Munk A.C.C."/>
            <person name="Kyrpides N."/>
            <person name="Mavromatis K."/>
            <person name="Pagani I."/>
            <person name="Ivanova N."/>
            <person name="Ovchinnikova G."/>
            <person name="Zeytun A."/>
            <person name="Detter J.C."/>
            <person name="Han C."/>
            <person name="Land M."/>
            <person name="Hauser L."/>
            <person name="Markowitz V."/>
            <person name="Cheng J.-F."/>
            <person name="Hugenholtz P."/>
            <person name="Woyke T."/>
            <person name="Wu D."/>
            <person name="Tindall B."/>
            <person name="Faehnrich R."/>
            <person name="Brambilla E."/>
            <person name="Klenk H.-P."/>
            <person name="Eisen J.A."/>
        </authorList>
    </citation>
    <scope>NUCLEOTIDE SEQUENCE [LARGE SCALE GENOMIC DNA]</scope>
    <source>
        <strain evidence="2">DSM 14238 / LMG 21431 / ACAM 643 / 9-3</strain>
    </source>
</reference>
<dbReference type="Proteomes" id="UP000006049">
    <property type="component" value="Chromosome"/>
</dbReference>
<evidence type="ECO:0000313" key="1">
    <source>
        <dbReference type="EMBL" id="AFL81228.1"/>
    </source>
</evidence>
<keyword evidence="2" id="KW-1185">Reference proteome</keyword>
<dbReference type="KEGG" id="asl:Aeqsu_1748"/>
<dbReference type="EMBL" id="CP003280">
    <property type="protein sequence ID" value="AFL81228.1"/>
    <property type="molecule type" value="Genomic_DNA"/>
</dbReference>
<sequence>MKKQFLILFVFFAFQTGFAQIIDVFKNKSYTVSTSVSKENFDKDYLPSEVEIYQDKIELENDQSEKIVLAFKKIVIENLENAVSFFEINAAVKKQLSTANEISINTRENQQLENMELEFKKVSIKLISVVNDFAIYVVNYNFEARNSSDSNSFKKLFTNHFYAANLNTGAIENIDIKPNAEQQKTLETLTISEFQKIYLLQTEKLELNDAERIKNPISIDTTFRKMIDYSEAVIFPYAAGVMIQFPAYSKSSKILEGKAFRLLLRDAELQSLVVKFPKLKKYFIQHLLPASKTTKENLTDEQINLSKFSQGPEELEVLKMFDFNKKIYELKIENFQGINDEKKLSDSKIFRFNKVQTIHLIETRGSKDEIHSEEKFTYTNFQKVETATNSAYEKSLTLYFYKDEDFLYSEKIQIDKQESPYDAYIQTDLEITQHHLIFNDNYRYDLRFNIVGDLKENVFSRHISENTVCGDQHCLIFDAQHHVVGIKVLRSGSIEILTDADGKVLESYFDSDRHHYFFSYDNKNRVTEVKHLENGKLKDTTLYQYNQSETNPLRISKKNEYSTEHNYIIKFWD</sequence>
<dbReference type="OrthoDB" id="1466000at2"/>
<dbReference type="AlphaFoldDB" id="I3YW60"/>
<accession>I3YW60</accession>
<dbReference type="HOGENOM" id="CLU_475423_0_0_10"/>
<gene>
    <name evidence="1" type="ordered locus">Aeqsu_1748</name>
</gene>
<organism evidence="1 2">
    <name type="scientific">Aequorivita sublithincola (strain DSM 14238 / LMG 21431 / ACAM 643 / 9-3)</name>
    <dbReference type="NCBI Taxonomy" id="746697"/>
    <lineage>
        <taxon>Bacteria</taxon>
        <taxon>Pseudomonadati</taxon>
        <taxon>Bacteroidota</taxon>
        <taxon>Flavobacteriia</taxon>
        <taxon>Flavobacteriales</taxon>
        <taxon>Flavobacteriaceae</taxon>
        <taxon>Aequorivita</taxon>
    </lineage>
</organism>
<dbReference type="STRING" id="746697.Aeqsu_1748"/>
<evidence type="ECO:0000313" key="2">
    <source>
        <dbReference type="Proteomes" id="UP000006049"/>
    </source>
</evidence>
<name>I3YW60_AEQSU</name>
<proteinExistence type="predicted"/>
<dbReference type="RefSeq" id="WP_014782483.1">
    <property type="nucleotide sequence ID" value="NC_018013.1"/>
</dbReference>